<feature type="compositionally biased region" description="Basic and acidic residues" evidence="1">
    <location>
        <begin position="95"/>
        <end position="111"/>
    </location>
</feature>
<protein>
    <submittedName>
        <fullName evidence="3">Uncharacterized protein</fullName>
    </submittedName>
</protein>
<evidence type="ECO:0000313" key="3">
    <source>
        <dbReference type="EMBL" id="PCH37459.1"/>
    </source>
</evidence>
<evidence type="ECO:0000313" key="4">
    <source>
        <dbReference type="Proteomes" id="UP000218811"/>
    </source>
</evidence>
<name>A0A2H3JFE6_WOLCO</name>
<feature type="chain" id="PRO_5013682291" evidence="2">
    <location>
        <begin position="21"/>
        <end position="196"/>
    </location>
</feature>
<dbReference type="Proteomes" id="UP000218811">
    <property type="component" value="Unassembled WGS sequence"/>
</dbReference>
<evidence type="ECO:0000256" key="1">
    <source>
        <dbReference type="SAM" id="MobiDB-lite"/>
    </source>
</evidence>
<accession>A0A2H3JFE6</accession>
<organism evidence="3 4">
    <name type="scientific">Wolfiporia cocos (strain MD-104)</name>
    <name type="common">Brown rot fungus</name>
    <dbReference type="NCBI Taxonomy" id="742152"/>
    <lineage>
        <taxon>Eukaryota</taxon>
        <taxon>Fungi</taxon>
        <taxon>Dikarya</taxon>
        <taxon>Basidiomycota</taxon>
        <taxon>Agaricomycotina</taxon>
        <taxon>Agaricomycetes</taxon>
        <taxon>Polyporales</taxon>
        <taxon>Phaeolaceae</taxon>
        <taxon>Wolfiporia</taxon>
    </lineage>
</organism>
<reference evidence="3 4" key="1">
    <citation type="journal article" date="2012" name="Science">
        <title>The Paleozoic origin of enzymatic lignin decomposition reconstructed from 31 fungal genomes.</title>
        <authorList>
            <person name="Floudas D."/>
            <person name="Binder M."/>
            <person name="Riley R."/>
            <person name="Barry K."/>
            <person name="Blanchette R.A."/>
            <person name="Henrissat B."/>
            <person name="Martinez A.T."/>
            <person name="Otillar R."/>
            <person name="Spatafora J.W."/>
            <person name="Yadav J.S."/>
            <person name="Aerts A."/>
            <person name="Benoit I."/>
            <person name="Boyd A."/>
            <person name="Carlson A."/>
            <person name="Copeland A."/>
            <person name="Coutinho P.M."/>
            <person name="de Vries R.P."/>
            <person name="Ferreira P."/>
            <person name="Findley K."/>
            <person name="Foster B."/>
            <person name="Gaskell J."/>
            <person name="Glotzer D."/>
            <person name="Gorecki P."/>
            <person name="Heitman J."/>
            <person name="Hesse C."/>
            <person name="Hori C."/>
            <person name="Igarashi K."/>
            <person name="Jurgens J.A."/>
            <person name="Kallen N."/>
            <person name="Kersten P."/>
            <person name="Kohler A."/>
            <person name="Kuees U."/>
            <person name="Kumar T.K.A."/>
            <person name="Kuo A."/>
            <person name="LaButti K."/>
            <person name="Larrondo L.F."/>
            <person name="Lindquist E."/>
            <person name="Ling A."/>
            <person name="Lombard V."/>
            <person name="Lucas S."/>
            <person name="Lundell T."/>
            <person name="Martin R."/>
            <person name="McLaughlin D.J."/>
            <person name="Morgenstern I."/>
            <person name="Morin E."/>
            <person name="Murat C."/>
            <person name="Nagy L.G."/>
            <person name="Nolan M."/>
            <person name="Ohm R.A."/>
            <person name="Patyshakuliyeva A."/>
            <person name="Rokas A."/>
            <person name="Ruiz-Duenas F.J."/>
            <person name="Sabat G."/>
            <person name="Salamov A."/>
            <person name="Samejima M."/>
            <person name="Schmutz J."/>
            <person name="Slot J.C."/>
            <person name="St John F."/>
            <person name="Stenlid J."/>
            <person name="Sun H."/>
            <person name="Sun S."/>
            <person name="Syed K."/>
            <person name="Tsang A."/>
            <person name="Wiebenga A."/>
            <person name="Young D."/>
            <person name="Pisabarro A."/>
            <person name="Eastwood D.C."/>
            <person name="Martin F."/>
            <person name="Cullen D."/>
            <person name="Grigoriev I.V."/>
            <person name="Hibbett D.S."/>
        </authorList>
    </citation>
    <scope>NUCLEOTIDE SEQUENCE [LARGE SCALE GENOMIC DNA]</scope>
    <source>
        <strain evidence="3 4">MD-104</strain>
    </source>
</reference>
<feature type="compositionally biased region" description="Low complexity" evidence="1">
    <location>
        <begin position="130"/>
        <end position="146"/>
    </location>
</feature>
<keyword evidence="2" id="KW-0732">Signal</keyword>
<proteinExistence type="predicted"/>
<sequence length="196" mass="20799">MTEWVCSLAVFVLKCGSVAGGSFDASTLGSDVSITAPRAAFTFGKNTVPVGPFGELKYRLAVGDSDLFECAASWPYVHRLVPPIRVMPRLGTTESRRAAFTESDSSGKHAPLENPRATRRQRRPPPSYVSASRTRQASTRSASQTAPMEHPIARENPPLSPARGAVQCARHAPEVAGSGVAGVCALGGNNGLRQMH</sequence>
<evidence type="ECO:0000256" key="2">
    <source>
        <dbReference type="SAM" id="SignalP"/>
    </source>
</evidence>
<gene>
    <name evidence="3" type="ORF">WOLCODRAFT_21080</name>
</gene>
<keyword evidence="4" id="KW-1185">Reference proteome</keyword>
<dbReference type="AlphaFoldDB" id="A0A2H3JFE6"/>
<feature type="signal peptide" evidence="2">
    <location>
        <begin position="1"/>
        <end position="20"/>
    </location>
</feature>
<dbReference type="EMBL" id="KB467931">
    <property type="protein sequence ID" value="PCH37459.1"/>
    <property type="molecule type" value="Genomic_DNA"/>
</dbReference>
<feature type="region of interest" description="Disordered" evidence="1">
    <location>
        <begin position="95"/>
        <end position="164"/>
    </location>
</feature>